<sequence length="810" mass="92354">MRGGDASFIPSKFSLRGDVAYLAPDNSDAVNLAGEPTAYIDDFEDAQRPIEISGARPWKLASKPLNFKDKNGVQYDFGPDVPNNLDYGKQRAKLAWYNIDRIFYQKTAATPKNIDDEELSRNEVSAITYSELFPKKELDVTQLDLLNTLDLAYYPRERGSYNYDTNTDAEGRLNTPEKRWAGITRPIFTNDFQRNNIEYIQFWMQDPYENYAIKKREGANENTPIKEGKLFLNLGNISEDILRDDLKQYENGLPEATDPVSNVKSVWGDYPTKSKFMYAFDDSEENRRVQDVGLDGLSDAAEKIRFPALKNLEDPSSDNYEFYRGSRHDNANSTILERYKNYNNTEGNARFGSLNTENYPTMGSNVPDAEDINNDQTMNTINAYYQYEISLNENDLVLGKNYIVDTKTTTRQTPLGDKQIKWYQFRIPIKNGRSIGGISNFNAIRFMRFFLTRFKSPVVLRLAKIELVQGSWIRALRNIHENTPENKDVLDDVAQSNFKIGVVNIEENENRTPIPYVMPPDIQREQMRGSGTSIQKQNEQSLSLAVKNLPAGETRGVYKNVSQDLRMYEKLKIFVHSEAVGNDDLKDDDLVAVLRMGSDLDAHYYQVELPLKKTDWGAKTATEIWRNEFQIDLKKLARLKIDRYKVRGGKNSHLIFPAVKEGEKPMYRMRVKGFPNLANIKTILLGVKNADPSGANHSGEVWFNEMRVAGFEKKGGWATQLDANMNLSDLANVSVNGRYETIGFGDVNQRTDERNQDEIKQYGLITNINAGKILPKKWGINLPLNYTLTEGRGWVSSTVGIVVWAVEKIS</sequence>
<dbReference type="NCBIfam" id="TIGR04189">
    <property type="entry name" value="surface_SprA"/>
    <property type="match status" value="1"/>
</dbReference>
<dbReference type="InterPro" id="IPR025684">
    <property type="entry name" value="SprA_N_dom"/>
</dbReference>
<organism evidence="2">
    <name type="scientific">Stylophora pistillata</name>
    <name type="common">Smooth cauliflower coral</name>
    <dbReference type="NCBI Taxonomy" id="50429"/>
    <lineage>
        <taxon>Eukaryota</taxon>
        <taxon>Metazoa</taxon>
        <taxon>Cnidaria</taxon>
        <taxon>Anthozoa</taxon>
        <taxon>Hexacorallia</taxon>
        <taxon>Scleractinia</taxon>
        <taxon>Astrocoeniina</taxon>
        <taxon>Pocilloporidae</taxon>
        <taxon>Stylophora</taxon>
    </lineage>
</organism>
<evidence type="ECO:0000313" key="2">
    <source>
        <dbReference type="EMBL" id="PFX22443.1"/>
    </source>
</evidence>
<reference evidence="2" key="1">
    <citation type="journal article" date="2017" name="J. ISSAAS">
        <title>Comparative analysis of the genomes of Stylophora pistillata and Acropora digitifera provides evidence for extensive differences between species of corals.</title>
        <authorList>
            <person name="Voolstra C.R."/>
            <person name="Li Y."/>
            <person name="Liew Y.J."/>
            <person name="Baumgarten S."/>
            <person name="Zoccola D."/>
            <person name="Flot J.-F."/>
            <person name="Tambutte S."/>
            <person name="Allemand D."/>
            <person name="Aranda M."/>
        </authorList>
    </citation>
    <scope>NUCLEOTIDE SEQUENCE</scope>
    <source>
        <strain evidence="2">CSM Monaco</strain>
        <tissue evidence="2">Whole animal</tissue>
    </source>
</reference>
<name>A0A2B4S086_STYPI</name>
<dbReference type="STRING" id="50429.A0A2B4S086"/>
<comment type="caution">
    <text evidence="2">The sequence shown here is derived from an EMBL/GenBank/DDBJ whole genome shotgun (WGS) entry which is preliminary data.</text>
</comment>
<dbReference type="AlphaFoldDB" id="A0A2B4S086"/>
<proteinExistence type="predicted"/>
<feature type="domain" description="Gliding motility protein SprA N-terminal" evidence="1">
    <location>
        <begin position="312"/>
        <end position="789"/>
    </location>
</feature>
<accession>A0A2B4S086</accession>
<dbReference type="Pfam" id="PF14349">
    <property type="entry name" value="SprA_N"/>
    <property type="match status" value="1"/>
</dbReference>
<dbReference type="EMBL" id="LSMT01000239">
    <property type="protein sequence ID" value="PFX22443.1"/>
    <property type="molecule type" value="Genomic_DNA"/>
</dbReference>
<gene>
    <name evidence="2" type="ORF">AWC38_SpisGene13016</name>
</gene>
<dbReference type="InterPro" id="IPR026377">
    <property type="entry name" value="Cell_surface_SprA"/>
</dbReference>
<evidence type="ECO:0000259" key="1">
    <source>
        <dbReference type="Pfam" id="PF14349"/>
    </source>
</evidence>
<protein>
    <recommendedName>
        <fullName evidence="1">Gliding motility protein SprA N-terminal domain-containing protein</fullName>
    </recommendedName>
</protein>